<protein>
    <submittedName>
        <fullName evidence="1">Uncharacterized protein</fullName>
    </submittedName>
</protein>
<organism evidence="1">
    <name type="scientific">Caldithrix abyssi</name>
    <dbReference type="NCBI Taxonomy" id="187145"/>
    <lineage>
        <taxon>Bacteria</taxon>
        <taxon>Pseudomonadati</taxon>
        <taxon>Calditrichota</taxon>
        <taxon>Calditrichia</taxon>
        <taxon>Calditrichales</taxon>
        <taxon>Calditrichaceae</taxon>
        <taxon>Caldithrix</taxon>
    </lineage>
</organism>
<comment type="caution">
    <text evidence="1">The sequence shown here is derived from an EMBL/GenBank/DDBJ whole genome shotgun (WGS) entry which is preliminary data.</text>
</comment>
<proteinExistence type="predicted"/>
<name>A0A7V5PQQ3_CALAY</name>
<reference evidence="1" key="1">
    <citation type="journal article" date="2020" name="mSystems">
        <title>Genome- and Community-Level Interaction Insights into Carbon Utilization and Element Cycling Functions of Hydrothermarchaeota in Hydrothermal Sediment.</title>
        <authorList>
            <person name="Zhou Z."/>
            <person name="Liu Y."/>
            <person name="Xu W."/>
            <person name="Pan J."/>
            <person name="Luo Z.H."/>
            <person name="Li M."/>
        </authorList>
    </citation>
    <scope>NUCLEOTIDE SEQUENCE [LARGE SCALE GENOMIC DNA]</scope>
    <source>
        <strain evidence="1">HyVt-527</strain>
    </source>
</reference>
<accession>A0A7V5PQQ3</accession>
<dbReference type="AlphaFoldDB" id="A0A7V5PQQ3"/>
<evidence type="ECO:0000313" key="1">
    <source>
        <dbReference type="EMBL" id="HHJ53376.1"/>
    </source>
</evidence>
<dbReference type="EMBL" id="DROD01000593">
    <property type="protein sequence ID" value="HHJ53376.1"/>
    <property type="molecule type" value="Genomic_DNA"/>
</dbReference>
<dbReference type="Proteomes" id="UP000886124">
    <property type="component" value="Unassembled WGS sequence"/>
</dbReference>
<sequence>MYSELTDYLNAFGLQSITLLFKVCRSFVDQEWQIQRDDAGYEILTMVKESIPFPVQEVDSVRLHNHPTPLYHSHYSVHITAGHLDSELKLKHLLRFLIMLKRRYRTPQIFINNIYEISERALELEDFLNSLSGSPQPVYAVS</sequence>
<gene>
    <name evidence="1" type="ORF">ENJ89_09300</name>
</gene>